<dbReference type="AlphaFoldDB" id="A0AAV5LAY0"/>
<dbReference type="InterPro" id="IPR036047">
    <property type="entry name" value="F-box-like_dom_sf"/>
</dbReference>
<dbReference type="Pfam" id="PF08387">
    <property type="entry name" value="FBD"/>
    <property type="match status" value="1"/>
</dbReference>
<dbReference type="SUPFAM" id="SSF52047">
    <property type="entry name" value="RNI-like"/>
    <property type="match status" value="1"/>
</dbReference>
<reference evidence="2 3" key="1">
    <citation type="journal article" date="2021" name="Commun. Biol.">
        <title>The genome of Shorea leprosula (Dipterocarpaceae) highlights the ecological relevance of drought in aseasonal tropical rainforests.</title>
        <authorList>
            <person name="Ng K.K.S."/>
            <person name="Kobayashi M.J."/>
            <person name="Fawcett J.A."/>
            <person name="Hatakeyama M."/>
            <person name="Paape T."/>
            <person name="Ng C.H."/>
            <person name="Ang C.C."/>
            <person name="Tnah L.H."/>
            <person name="Lee C.T."/>
            <person name="Nishiyama T."/>
            <person name="Sese J."/>
            <person name="O'Brien M.J."/>
            <person name="Copetti D."/>
            <person name="Mohd Noor M.I."/>
            <person name="Ong R.C."/>
            <person name="Putra M."/>
            <person name="Sireger I.Z."/>
            <person name="Indrioko S."/>
            <person name="Kosugi Y."/>
            <person name="Izuno A."/>
            <person name="Isagi Y."/>
            <person name="Lee S.L."/>
            <person name="Shimizu K.K."/>
        </authorList>
    </citation>
    <scope>NUCLEOTIDE SEQUENCE [LARGE SCALE GENOMIC DNA]</scope>
    <source>
        <strain evidence="2">214</strain>
    </source>
</reference>
<dbReference type="EMBL" id="BPVZ01000105">
    <property type="protein sequence ID" value="GKV34418.1"/>
    <property type="molecule type" value="Genomic_DNA"/>
</dbReference>
<accession>A0AAV5LAY0</accession>
<dbReference type="PROSITE" id="PS50181">
    <property type="entry name" value="FBOX"/>
    <property type="match status" value="1"/>
</dbReference>
<dbReference type="InterPro" id="IPR032675">
    <property type="entry name" value="LRR_dom_sf"/>
</dbReference>
<dbReference type="Pfam" id="PF00646">
    <property type="entry name" value="F-box"/>
    <property type="match status" value="1"/>
</dbReference>
<evidence type="ECO:0000259" key="1">
    <source>
        <dbReference type="PROSITE" id="PS50181"/>
    </source>
</evidence>
<dbReference type="InterPro" id="IPR006566">
    <property type="entry name" value="FBD"/>
</dbReference>
<feature type="domain" description="F-box" evidence="1">
    <location>
        <begin position="11"/>
        <end position="58"/>
    </location>
</feature>
<dbReference type="InterPro" id="IPR055411">
    <property type="entry name" value="LRR_FXL15/At3g58940/PEG3-like"/>
</dbReference>
<evidence type="ECO:0000313" key="3">
    <source>
        <dbReference type="Proteomes" id="UP001054252"/>
    </source>
</evidence>
<dbReference type="SMART" id="SM00579">
    <property type="entry name" value="FBD"/>
    <property type="match status" value="1"/>
</dbReference>
<dbReference type="SUPFAM" id="SSF81383">
    <property type="entry name" value="F-box domain"/>
    <property type="match status" value="1"/>
</dbReference>
<protein>
    <recommendedName>
        <fullName evidence="1">F-box domain-containing protein</fullName>
    </recommendedName>
</protein>
<dbReference type="Proteomes" id="UP001054252">
    <property type="component" value="Unassembled WGS sequence"/>
</dbReference>
<comment type="caution">
    <text evidence="2">The sequence shown here is derived from an EMBL/GenBank/DDBJ whole genome shotgun (WGS) entry which is preliminary data.</text>
</comment>
<evidence type="ECO:0000313" key="2">
    <source>
        <dbReference type="EMBL" id="GKV34418.1"/>
    </source>
</evidence>
<dbReference type="InterPro" id="IPR001810">
    <property type="entry name" value="F-box_dom"/>
</dbReference>
<gene>
    <name evidence="2" type="ORF">SLEP1_g42792</name>
</gene>
<dbReference type="PANTHER" id="PTHR31900">
    <property type="entry name" value="F-BOX/RNI SUPERFAMILY PROTEIN-RELATED"/>
    <property type="match status" value="1"/>
</dbReference>
<organism evidence="2 3">
    <name type="scientific">Rubroshorea leprosula</name>
    <dbReference type="NCBI Taxonomy" id="152421"/>
    <lineage>
        <taxon>Eukaryota</taxon>
        <taxon>Viridiplantae</taxon>
        <taxon>Streptophyta</taxon>
        <taxon>Embryophyta</taxon>
        <taxon>Tracheophyta</taxon>
        <taxon>Spermatophyta</taxon>
        <taxon>Magnoliopsida</taxon>
        <taxon>eudicotyledons</taxon>
        <taxon>Gunneridae</taxon>
        <taxon>Pentapetalae</taxon>
        <taxon>rosids</taxon>
        <taxon>malvids</taxon>
        <taxon>Malvales</taxon>
        <taxon>Dipterocarpaceae</taxon>
        <taxon>Rubroshorea</taxon>
    </lineage>
</organism>
<dbReference type="InterPro" id="IPR050232">
    <property type="entry name" value="FBL13/AtMIF1-like"/>
</dbReference>
<dbReference type="InterPro" id="IPR053781">
    <property type="entry name" value="F-box_AtFBL13-like"/>
</dbReference>
<name>A0AAV5LAY0_9ROSI</name>
<dbReference type="Gene3D" id="3.80.10.10">
    <property type="entry name" value="Ribonuclease Inhibitor"/>
    <property type="match status" value="1"/>
</dbReference>
<dbReference type="CDD" id="cd22160">
    <property type="entry name" value="F-box_AtFBL13-like"/>
    <property type="match status" value="1"/>
</dbReference>
<sequence>MAEMRKQCSGMDNFSRLPDDLVLCIISLLPMKDAVRTSILSSRWRYLYASSSNLDFDLGSNSIDFVDFVDRVFFLRKGCPINRFRLRICCLESRDSCVSRIREWIIAVMQLDVRELELSLDIEVLLLLPPSLFTCETLVVLKLSACPESGEDGSDESSLKVPANVCLPSLQVLHLVDFTFSDDCRKRLFSNCPVLEDLKCSFEESNWKFIVCNLMLKRLTITSSEYFGGRSEIVVDAPGLDYLELSVWDVYSCTFLSVQALTKANVRFLCHEWDSQDETYKNAVANLMKAISNIQTFHICNSTLFEFNYSGIPIPELNNITHLTIASCEVGFFLELQYILAACTSLETLVLKGAFEYEWHPGEEVGINCLSFCVKKIVILWFEGGEDDIELAKYFLQSAKVLASMEIHIKGGYHDQLEITKELLRLPRASNGCIVDIV</sequence>
<keyword evidence="3" id="KW-1185">Reference proteome</keyword>
<dbReference type="PANTHER" id="PTHR31900:SF34">
    <property type="entry name" value="EMB|CAB62440.1-RELATED"/>
    <property type="match status" value="1"/>
</dbReference>
<proteinExistence type="predicted"/>
<dbReference type="Pfam" id="PF24758">
    <property type="entry name" value="LRR_At5g56370"/>
    <property type="match status" value="1"/>
</dbReference>
<dbReference type="Gene3D" id="1.20.1280.50">
    <property type="match status" value="1"/>
</dbReference>